<name>A0A5J4TDR0_9EUKA</name>
<protein>
    <submittedName>
        <fullName evidence="1">Uncharacterized protein</fullName>
    </submittedName>
</protein>
<proteinExistence type="predicted"/>
<reference evidence="1 2" key="1">
    <citation type="submission" date="2019-03" db="EMBL/GenBank/DDBJ databases">
        <title>Single cell metagenomics reveals metabolic interactions within the superorganism composed of flagellate Streblomastix strix and complex community of Bacteroidetes bacteria on its surface.</title>
        <authorList>
            <person name="Treitli S.C."/>
            <person name="Kolisko M."/>
            <person name="Husnik F."/>
            <person name="Keeling P."/>
            <person name="Hampl V."/>
        </authorList>
    </citation>
    <scope>NUCLEOTIDE SEQUENCE [LARGE SCALE GENOMIC DNA]</scope>
    <source>
        <strain evidence="1">ST1C</strain>
    </source>
</reference>
<organism evidence="1 2">
    <name type="scientific">Streblomastix strix</name>
    <dbReference type="NCBI Taxonomy" id="222440"/>
    <lineage>
        <taxon>Eukaryota</taxon>
        <taxon>Metamonada</taxon>
        <taxon>Preaxostyla</taxon>
        <taxon>Oxymonadida</taxon>
        <taxon>Streblomastigidae</taxon>
        <taxon>Streblomastix</taxon>
    </lineage>
</organism>
<dbReference type="AlphaFoldDB" id="A0A5J4TDR0"/>
<evidence type="ECO:0000313" key="1">
    <source>
        <dbReference type="EMBL" id="KAA6355730.1"/>
    </source>
</evidence>
<sequence length="326" mass="34954">GGVRSIADIQSASYSKSEDDALLLNKADKTDLNGYVTLNTAQNIIANKTFSRFTSTIDGMPTITGSLFVKSGSDDNHVLLACGGEYQLNLLQNDQAVPIIAFDSIPLKDSRVGSAGISTEYSRADHSHMCLSDTTNKPVKDTNIGNIGNFIFYTRSDHAHPLNINSNATHVPLVNASAASNGTSDCYCRNDHVHPQQLSYDGNLTATGFIKQNLNNTSILLAGGGDMLLSEIATESVDLSNYYDKNETYSKSEDDELLNTTQTITANKTFQNSSRFASTIDGMSTITGSSFIKSGSDDNHVLLAASDSNPLIDFGIFVAGISNDYS</sequence>
<dbReference type="EMBL" id="SNRW01034148">
    <property type="protein sequence ID" value="KAA6355730.1"/>
    <property type="molecule type" value="Genomic_DNA"/>
</dbReference>
<accession>A0A5J4TDR0</accession>
<dbReference type="Proteomes" id="UP000324800">
    <property type="component" value="Unassembled WGS sequence"/>
</dbReference>
<gene>
    <name evidence="1" type="ORF">EZS28_048743</name>
</gene>
<evidence type="ECO:0000313" key="2">
    <source>
        <dbReference type="Proteomes" id="UP000324800"/>
    </source>
</evidence>
<comment type="caution">
    <text evidence="1">The sequence shown here is derived from an EMBL/GenBank/DDBJ whole genome shotgun (WGS) entry which is preliminary data.</text>
</comment>
<feature type="non-terminal residue" evidence="1">
    <location>
        <position position="1"/>
    </location>
</feature>